<accession>A0A1Z8JJ76</accession>
<comment type="caution">
    <text evidence="4">The sequence shown here is derived from an EMBL/GenBank/DDBJ whole genome shotgun (WGS) entry which is preliminary data.</text>
</comment>
<feature type="compositionally biased region" description="Basic and acidic residues" evidence="2">
    <location>
        <begin position="1"/>
        <end position="29"/>
    </location>
</feature>
<feature type="region of interest" description="Disordered" evidence="2">
    <location>
        <begin position="1"/>
        <end position="38"/>
    </location>
</feature>
<evidence type="ECO:0000259" key="3">
    <source>
        <dbReference type="Pfam" id="PF24513"/>
    </source>
</evidence>
<feature type="coiled-coil region" evidence="1">
    <location>
        <begin position="50"/>
        <end position="77"/>
    </location>
</feature>
<evidence type="ECO:0000313" key="5">
    <source>
        <dbReference type="Proteomes" id="UP000195871"/>
    </source>
</evidence>
<protein>
    <recommendedName>
        <fullName evidence="3">DUF7593 domain-containing protein</fullName>
    </recommendedName>
</protein>
<dbReference type="InterPro" id="IPR056015">
    <property type="entry name" value="DUF7593"/>
</dbReference>
<feature type="domain" description="DUF7593" evidence="3">
    <location>
        <begin position="147"/>
        <end position="237"/>
    </location>
</feature>
<dbReference type="VEuPathDB" id="FungiDB:C5L36_0B10290"/>
<organism evidence="4 5">
    <name type="scientific">Pichia kudriavzevii</name>
    <name type="common">Yeast</name>
    <name type="synonym">Issatchenkia orientalis</name>
    <dbReference type="NCBI Taxonomy" id="4909"/>
    <lineage>
        <taxon>Eukaryota</taxon>
        <taxon>Fungi</taxon>
        <taxon>Dikarya</taxon>
        <taxon>Ascomycota</taxon>
        <taxon>Saccharomycotina</taxon>
        <taxon>Pichiomycetes</taxon>
        <taxon>Pichiales</taxon>
        <taxon>Pichiaceae</taxon>
        <taxon>Pichia</taxon>
    </lineage>
</organism>
<sequence length="315" mass="36978">MATGKDSSDTAEEKGLLKPKKKEQAEEKSIVYNEPTPDEVEVRRLREIESQKAREALEHQRNERKKMMQRKVAMELDKLQQQRRGGEPQNVKEQEEATKQKAIKAEVDRRKLIRSYYPYGLRQAQFHGTLEKNEIAKYLPLYVFEIEHEQYVVDLQLNLLFGVEDLYTKFPQLSKRKVKYEEKQSIWNFLWPTIGSYKNTELGVAELLKEYKSESEKFNVLITYWTKLHEVEELLKHKEYFTLKECLHSYGYCKASITQSNAAVLNVLDDKTSDTANTRTSLLPSQPVSEETSDMPLRFGPRAREALSVIHRQLW</sequence>
<dbReference type="Pfam" id="PF24513">
    <property type="entry name" value="DUF7593"/>
    <property type="match status" value="1"/>
</dbReference>
<dbReference type="Proteomes" id="UP000195871">
    <property type="component" value="Unassembled WGS sequence"/>
</dbReference>
<evidence type="ECO:0000256" key="1">
    <source>
        <dbReference type="SAM" id="Coils"/>
    </source>
</evidence>
<keyword evidence="1" id="KW-0175">Coiled coil</keyword>
<reference evidence="4 5" key="1">
    <citation type="submission" date="2017-05" db="EMBL/GenBank/DDBJ databases">
        <title>The Genome Sequence of Candida krusei Ckrusei653.</title>
        <authorList>
            <person name="Cuomo C."/>
            <person name="Forche A."/>
            <person name="Young S."/>
            <person name="Abouelleil A."/>
            <person name="Cao P."/>
            <person name="Chapman S."/>
            <person name="Cusick C."/>
            <person name="Shea T."/>
            <person name="Nusbaum C."/>
            <person name="Birren B."/>
        </authorList>
    </citation>
    <scope>NUCLEOTIDE SEQUENCE [LARGE SCALE GENOMIC DNA]</scope>
    <source>
        <strain evidence="4 5">Ckrusei653</strain>
    </source>
</reference>
<dbReference type="EMBL" id="NHMM01000008">
    <property type="protein sequence ID" value="OUT20482.1"/>
    <property type="molecule type" value="Genomic_DNA"/>
</dbReference>
<evidence type="ECO:0000256" key="2">
    <source>
        <dbReference type="SAM" id="MobiDB-lite"/>
    </source>
</evidence>
<evidence type="ECO:0000313" key="4">
    <source>
        <dbReference type="EMBL" id="OUT20482.1"/>
    </source>
</evidence>
<name>A0A1Z8JJ76_PICKU</name>
<feature type="region of interest" description="Disordered" evidence="2">
    <location>
        <begin position="274"/>
        <end position="295"/>
    </location>
</feature>
<gene>
    <name evidence="4" type="ORF">CAS74_004736</name>
</gene>
<feature type="region of interest" description="Disordered" evidence="2">
    <location>
        <begin position="79"/>
        <end position="98"/>
    </location>
</feature>
<dbReference type="AlphaFoldDB" id="A0A1Z8JJ76"/>
<proteinExistence type="predicted"/>
<feature type="compositionally biased region" description="Polar residues" evidence="2">
    <location>
        <begin position="274"/>
        <end position="290"/>
    </location>
</feature>